<feature type="non-terminal residue" evidence="2">
    <location>
        <position position="57"/>
    </location>
</feature>
<evidence type="ECO:0000259" key="1">
    <source>
        <dbReference type="Pfam" id="PF25898"/>
    </source>
</evidence>
<gene>
    <name evidence="2" type="ORF">Bpfe_015118</name>
</gene>
<reference evidence="2" key="2">
    <citation type="submission" date="2023-04" db="EMBL/GenBank/DDBJ databases">
        <authorList>
            <person name="Bu L."/>
            <person name="Lu L."/>
            <person name="Laidemitt M.R."/>
            <person name="Zhang S.M."/>
            <person name="Mutuku M."/>
            <person name="Mkoji G."/>
            <person name="Steinauer M."/>
            <person name="Loker E.S."/>
        </authorList>
    </citation>
    <scope>NUCLEOTIDE SEQUENCE</scope>
    <source>
        <strain evidence="2">KasaAsao</strain>
        <tissue evidence="2">Whole Snail</tissue>
    </source>
</reference>
<feature type="domain" description="LolA-like" evidence="1">
    <location>
        <begin position="1"/>
        <end position="57"/>
    </location>
</feature>
<evidence type="ECO:0000313" key="3">
    <source>
        <dbReference type="Proteomes" id="UP001233172"/>
    </source>
</evidence>
<organism evidence="2 3">
    <name type="scientific">Biomphalaria pfeifferi</name>
    <name type="common">Bloodfluke planorb</name>
    <name type="synonym">Freshwater snail</name>
    <dbReference type="NCBI Taxonomy" id="112525"/>
    <lineage>
        <taxon>Eukaryota</taxon>
        <taxon>Metazoa</taxon>
        <taxon>Spiralia</taxon>
        <taxon>Lophotrochozoa</taxon>
        <taxon>Mollusca</taxon>
        <taxon>Gastropoda</taxon>
        <taxon>Heterobranchia</taxon>
        <taxon>Euthyneura</taxon>
        <taxon>Panpulmonata</taxon>
        <taxon>Hygrophila</taxon>
        <taxon>Lymnaeoidea</taxon>
        <taxon>Planorbidae</taxon>
        <taxon>Biomphalaria</taxon>
    </lineage>
</organism>
<feature type="non-terminal residue" evidence="2">
    <location>
        <position position="1"/>
    </location>
</feature>
<dbReference type="AlphaFoldDB" id="A0AAD8BJX0"/>
<accession>A0AAD8BJX0</accession>
<dbReference type="Proteomes" id="UP001233172">
    <property type="component" value="Unassembled WGS sequence"/>
</dbReference>
<proteinExistence type="predicted"/>
<reference evidence="2" key="1">
    <citation type="journal article" date="2023" name="PLoS Negl. Trop. Dis.">
        <title>A genome sequence for Biomphalaria pfeifferi, the major vector snail for the human-infecting parasite Schistosoma mansoni.</title>
        <authorList>
            <person name="Bu L."/>
            <person name="Lu L."/>
            <person name="Laidemitt M.R."/>
            <person name="Zhang S.M."/>
            <person name="Mutuku M."/>
            <person name="Mkoji G."/>
            <person name="Steinauer M."/>
            <person name="Loker E.S."/>
        </authorList>
    </citation>
    <scope>NUCLEOTIDE SEQUENCE</scope>
    <source>
        <strain evidence="2">KasaAsao</strain>
    </source>
</reference>
<dbReference type="InterPro" id="IPR058831">
    <property type="entry name" value="LolA-like_dom_2nd"/>
</dbReference>
<dbReference type="Pfam" id="PF25898">
    <property type="entry name" value="LolA_2nd_metazoa"/>
    <property type="match status" value="1"/>
</dbReference>
<comment type="caution">
    <text evidence="2">The sequence shown here is derived from an EMBL/GenBank/DDBJ whole genome shotgun (WGS) entry which is preliminary data.</text>
</comment>
<name>A0AAD8BJX0_BIOPF</name>
<protein>
    <recommendedName>
        <fullName evidence="1">LolA-like domain-containing protein</fullName>
    </recommendedName>
</protein>
<dbReference type="EMBL" id="JASAOG010000070">
    <property type="protein sequence ID" value="KAK0055358.1"/>
    <property type="molecule type" value="Genomic_DNA"/>
</dbReference>
<sequence length="57" mass="6130">LSYQINKVTGSCKISALAPGAFDVVNSKITRNGSLSVSLKSPQSLFYLTNTYTFIGQ</sequence>
<evidence type="ECO:0000313" key="2">
    <source>
        <dbReference type="EMBL" id="KAK0055358.1"/>
    </source>
</evidence>
<keyword evidence="3" id="KW-1185">Reference proteome</keyword>